<keyword evidence="6" id="KW-0862">Zinc</keyword>
<dbReference type="SUPFAM" id="SSF52540">
    <property type="entry name" value="P-loop containing nucleoside triphosphate hydrolases"/>
    <property type="match status" value="1"/>
</dbReference>
<dbReference type="Gene3D" id="3.30.160.60">
    <property type="entry name" value="Classic Zinc Finger"/>
    <property type="match status" value="1"/>
</dbReference>
<dbReference type="InParanoid" id="G0NW51"/>
<organism evidence="10">
    <name type="scientific">Caenorhabditis brenneri</name>
    <name type="common">Nematode worm</name>
    <dbReference type="NCBI Taxonomy" id="135651"/>
    <lineage>
        <taxon>Eukaryota</taxon>
        <taxon>Metazoa</taxon>
        <taxon>Ecdysozoa</taxon>
        <taxon>Nematoda</taxon>
        <taxon>Chromadorea</taxon>
        <taxon>Rhabditida</taxon>
        <taxon>Rhabditina</taxon>
        <taxon>Rhabditomorpha</taxon>
        <taxon>Rhabditoidea</taxon>
        <taxon>Rhabditidae</taxon>
        <taxon>Peloderinae</taxon>
        <taxon>Caenorhabditis</taxon>
    </lineage>
</organism>
<keyword evidence="4" id="KW-0347">Helicase</keyword>
<dbReference type="SMART" id="SM00355">
    <property type="entry name" value="ZnF_C2H2"/>
    <property type="match status" value="2"/>
</dbReference>
<evidence type="ECO:0000256" key="3">
    <source>
        <dbReference type="ARBA" id="ARBA00022801"/>
    </source>
</evidence>
<dbReference type="GO" id="GO:0005524">
    <property type="term" value="F:ATP binding"/>
    <property type="evidence" value="ECO:0007669"/>
    <property type="project" value="UniProtKB-KW"/>
</dbReference>
<dbReference type="STRING" id="135651.G0NW51"/>
<sequence>MDSGNGEDGAAAPKKSKAKPRGNPAAPTINSPESSPGVPVGNLAIKEESPSEVAPKAVDLEGASAPQSVQDPKAFPCPHPGCPKSFPSQRGLNLHSHRHKFEVELEPVEEQEGTSEAAPILVRKEPVPEPEKVVEEEPAIPEEQREEIMIGQFPCTLPGCSSKPFNKRSNLMRHCRTQHGVKVQQAQKNVFVEKAPGPVPEQVTQSGQDPQADTPSTSNPPKAQIELQPIYLPPRKEQPEPKRGPWYPWTTPEPIRYNLLPPAGPGSLWDLEGCVARDNRKPVVARKQKPVDPVLFARLRHQEEQRNVFTPYYGEKKDGFKCQKCPKNYRFSDCISFAAMSHTWTSNWDKDLPVLPRANCLVIPLPDGYPDEDTVFAYYRVLVEKENKYILIACHVNLHGYHRGDLRFLEVNTRTELEGFPGTNVIGNLFPGDIVAVTELARNSEARFMKLEEKVSEVSQESTCYWMVSRMQLFPRSQTRPVTFTFLNNRMAVVKGDDEPMRVTVEEWKSVATDKIFIGVCFKPEKLEYNFTEDYGKNKKNMVTSKVARISSYPNAFGTIYGYKECTDQNEHFDVGINAFSTPDLTIEQRNKVVETCSLMGFSAANTISNGRFDCRAFRMMDISKSNLTIKFRIDNPPAQPSLGLWNSGNRIVIGGPEGDVNASIKTVIQETEDSLRITARLSTDIPKHLDFRHGEYIVSQREITDHYFLYDGYFQDLEQGSNGRKIIETLYGGPPLELITDPRGFHQQYYFPNVPEMLALNQYQNEYVQMLLDGNPLIIGSSPFGCGKSMTIITAALEIYKRNCEIDELVNQRQQLLITQSNYASVNLIEIAKRICSSGDMSLTNLKFVRFVTEENWNELPDNCRTEYDMPYIMDRIFCEWGSGRIDENDRRLRRLQKCHFNHMLAYILKNHLLEPHELGGGGRKTYDRLGEFKTPFSLVITEAFFLLYQPDLIMTTADSSKNLLGVLKEVCTVQIDEASQLPEYILLGLLKTFNRANFGLIGDIHQLPPYCEETLSGKMKEFGIGNTMERAITGKLFPTSTLRYVYRCHPKTTRMLSQLFYGSNLLSGVQENQRNQFMLRRSDFWVNPDFPFMIVNNDGASYKMGTSVGNDSEKEFIGKMITNLLHHPKYPVKPRDIGVISFYAAQTSVLTELLRGTGVKCGTVDAFQGTEREIIIVCCTNEYVSEFMQLPNRLNVAMSRAKQATIIVGNVGGMRNADYWRDIVQKVVENRNLVDVWPKTGCEKLPIIQTSYVYVVLDSHIQFQDRLLHHKYYYKEDEKVGELKKRVMDDFNVRFVETFVKLVNYQTNFRLQENRLIRHVTDPGTLIILDRLRRDGTYRGSPLYPDPADNQI</sequence>
<dbReference type="InterPro" id="IPR050534">
    <property type="entry name" value="Coronavir_polyprotein_1ab"/>
</dbReference>
<dbReference type="Proteomes" id="UP000008068">
    <property type="component" value="Unassembled WGS sequence"/>
</dbReference>
<feature type="domain" description="C2H2-type" evidence="8">
    <location>
        <begin position="75"/>
        <end position="104"/>
    </location>
</feature>
<feature type="region of interest" description="Disordered" evidence="7">
    <location>
        <begin position="105"/>
        <end position="145"/>
    </location>
</feature>
<dbReference type="HOGENOM" id="CLU_257473_0_0_1"/>
<dbReference type="OrthoDB" id="5856787at2759"/>
<feature type="region of interest" description="Disordered" evidence="7">
    <location>
        <begin position="1"/>
        <end position="91"/>
    </location>
</feature>
<feature type="compositionally biased region" description="Basic and acidic residues" evidence="7">
    <location>
        <begin position="122"/>
        <end position="135"/>
    </location>
</feature>
<evidence type="ECO:0000259" key="8">
    <source>
        <dbReference type="PROSITE" id="PS50157"/>
    </source>
</evidence>
<dbReference type="Pfam" id="PF13087">
    <property type="entry name" value="AAA_12"/>
    <property type="match status" value="1"/>
</dbReference>
<keyword evidence="6" id="KW-0863">Zinc-finger</keyword>
<dbReference type="InterPro" id="IPR041677">
    <property type="entry name" value="DNA2/NAM7_AAA_11"/>
</dbReference>
<keyword evidence="5" id="KW-0067">ATP-binding</keyword>
<evidence type="ECO:0000313" key="10">
    <source>
        <dbReference type="Proteomes" id="UP000008068"/>
    </source>
</evidence>
<feature type="region of interest" description="Disordered" evidence="7">
    <location>
        <begin position="197"/>
        <end position="224"/>
    </location>
</feature>
<dbReference type="Pfam" id="PF13086">
    <property type="entry name" value="AAA_11"/>
    <property type="match status" value="1"/>
</dbReference>
<keyword evidence="3" id="KW-0378">Hydrolase</keyword>
<evidence type="ECO:0000256" key="5">
    <source>
        <dbReference type="ARBA" id="ARBA00022840"/>
    </source>
</evidence>
<dbReference type="PANTHER" id="PTHR43788:SF16">
    <property type="entry name" value="HELICASE WITH ZINC FINGER 2"/>
    <property type="match status" value="1"/>
</dbReference>
<dbReference type="InterPro" id="IPR047187">
    <property type="entry name" value="SF1_C_Upf1"/>
</dbReference>
<dbReference type="PROSITE" id="PS00028">
    <property type="entry name" value="ZINC_FINGER_C2H2_1"/>
    <property type="match status" value="1"/>
</dbReference>
<dbReference type="PROSITE" id="PS50157">
    <property type="entry name" value="ZINC_FINGER_C2H2_2"/>
    <property type="match status" value="1"/>
</dbReference>
<evidence type="ECO:0000256" key="4">
    <source>
        <dbReference type="ARBA" id="ARBA00022806"/>
    </source>
</evidence>
<protein>
    <recommendedName>
        <fullName evidence="8">C2H2-type domain-containing protein</fullName>
    </recommendedName>
</protein>
<proteinExistence type="inferred from homology"/>
<name>G0NW51_CAEBE</name>
<evidence type="ECO:0000256" key="2">
    <source>
        <dbReference type="ARBA" id="ARBA00022741"/>
    </source>
</evidence>
<evidence type="ECO:0000256" key="1">
    <source>
        <dbReference type="ARBA" id="ARBA00007913"/>
    </source>
</evidence>
<evidence type="ECO:0000313" key="9">
    <source>
        <dbReference type="EMBL" id="EGT38635.1"/>
    </source>
</evidence>
<reference evidence="10" key="1">
    <citation type="submission" date="2011-07" db="EMBL/GenBank/DDBJ databases">
        <authorList>
            <consortium name="Caenorhabditis brenneri Sequencing and Analysis Consortium"/>
            <person name="Wilson R.K."/>
        </authorList>
    </citation>
    <scope>NUCLEOTIDE SEQUENCE [LARGE SCALE GENOMIC DNA]</scope>
    <source>
        <strain evidence="10">PB2801</strain>
    </source>
</reference>
<keyword evidence="6" id="KW-0479">Metal-binding</keyword>
<dbReference type="InterPro" id="IPR027417">
    <property type="entry name" value="P-loop_NTPase"/>
</dbReference>
<dbReference type="GO" id="GO:0043139">
    <property type="term" value="F:5'-3' DNA helicase activity"/>
    <property type="evidence" value="ECO:0007669"/>
    <property type="project" value="TreeGrafter"/>
</dbReference>
<keyword evidence="2" id="KW-0547">Nucleotide-binding</keyword>
<gene>
    <name evidence="9" type="ORF">CAEBREN_15704</name>
</gene>
<evidence type="ECO:0000256" key="7">
    <source>
        <dbReference type="SAM" id="MobiDB-lite"/>
    </source>
</evidence>
<comment type="similarity">
    <text evidence="1">Belongs to the DNA2/NAM7 helicase family.</text>
</comment>
<dbReference type="EMBL" id="GL379961">
    <property type="protein sequence ID" value="EGT38635.1"/>
    <property type="molecule type" value="Genomic_DNA"/>
</dbReference>
<dbReference type="CDD" id="cd18808">
    <property type="entry name" value="SF1_C_Upf1"/>
    <property type="match status" value="1"/>
</dbReference>
<dbReference type="eggNOG" id="KOG1801">
    <property type="taxonomic scope" value="Eukaryota"/>
</dbReference>
<accession>G0NW51</accession>
<dbReference type="GO" id="GO:0008270">
    <property type="term" value="F:zinc ion binding"/>
    <property type="evidence" value="ECO:0007669"/>
    <property type="project" value="UniProtKB-KW"/>
</dbReference>
<dbReference type="GO" id="GO:0016787">
    <property type="term" value="F:hydrolase activity"/>
    <property type="evidence" value="ECO:0007669"/>
    <property type="project" value="UniProtKB-KW"/>
</dbReference>
<feature type="compositionally biased region" description="Polar residues" evidence="7">
    <location>
        <begin position="202"/>
        <end position="221"/>
    </location>
</feature>
<dbReference type="InterPro" id="IPR041679">
    <property type="entry name" value="DNA2/NAM7-like_C"/>
</dbReference>
<dbReference type="FunCoup" id="G0NW51">
    <property type="interactions" value="255"/>
</dbReference>
<keyword evidence="10" id="KW-1185">Reference proteome</keyword>
<dbReference type="PANTHER" id="PTHR43788">
    <property type="entry name" value="DNA2/NAM7 HELICASE FAMILY MEMBER"/>
    <property type="match status" value="1"/>
</dbReference>
<dbReference type="Gene3D" id="3.40.50.300">
    <property type="entry name" value="P-loop containing nucleotide triphosphate hydrolases"/>
    <property type="match status" value="2"/>
</dbReference>
<dbReference type="InterPro" id="IPR013087">
    <property type="entry name" value="Znf_C2H2_type"/>
</dbReference>
<evidence type="ECO:0000256" key="6">
    <source>
        <dbReference type="PROSITE-ProRule" id="PRU00042"/>
    </source>
</evidence>